<organism evidence="6 7">
    <name type="scientific">Methylobacterium nonmethylotrophicum</name>
    <dbReference type="NCBI Taxonomy" id="1141884"/>
    <lineage>
        <taxon>Bacteria</taxon>
        <taxon>Pseudomonadati</taxon>
        <taxon>Pseudomonadota</taxon>
        <taxon>Alphaproteobacteria</taxon>
        <taxon>Hyphomicrobiales</taxon>
        <taxon>Methylobacteriaceae</taxon>
        <taxon>Methylobacterium</taxon>
    </lineage>
</organism>
<accession>A0A4Z0NQB3</accession>
<evidence type="ECO:0000256" key="1">
    <source>
        <dbReference type="ARBA" id="ARBA00013258"/>
    </source>
</evidence>
<keyword evidence="2 6" id="KW-0808">Transferase</keyword>
<dbReference type="InterPro" id="IPR001227">
    <property type="entry name" value="Ac_transferase_dom_sf"/>
</dbReference>
<dbReference type="InterPro" id="IPR014043">
    <property type="entry name" value="Acyl_transferase_dom"/>
</dbReference>
<dbReference type="PANTHER" id="PTHR42681">
    <property type="entry name" value="MALONYL-COA-ACYL CARRIER PROTEIN TRANSACYLASE, MITOCHONDRIAL"/>
    <property type="match status" value="1"/>
</dbReference>
<evidence type="ECO:0000259" key="5">
    <source>
        <dbReference type="SMART" id="SM00827"/>
    </source>
</evidence>
<dbReference type="EMBL" id="SRLB01000009">
    <property type="protein sequence ID" value="TGD98921.1"/>
    <property type="molecule type" value="Genomic_DNA"/>
</dbReference>
<dbReference type="Gene3D" id="3.40.366.10">
    <property type="entry name" value="Malonyl-Coenzyme A Acyl Carrier Protein, domain 2"/>
    <property type="match status" value="1"/>
</dbReference>
<dbReference type="AlphaFoldDB" id="A0A4Z0NQB3"/>
<keyword evidence="3" id="KW-0012">Acyltransferase</keyword>
<dbReference type="PANTHER" id="PTHR42681:SF1">
    <property type="entry name" value="MALONYL-COA-ACYL CARRIER PROTEIN TRANSACYLASE, MITOCHONDRIAL"/>
    <property type="match status" value="1"/>
</dbReference>
<dbReference type="RefSeq" id="WP_135415160.1">
    <property type="nucleotide sequence ID" value="NZ_SRLB01000009.1"/>
</dbReference>
<evidence type="ECO:0000313" key="6">
    <source>
        <dbReference type="EMBL" id="TGD98921.1"/>
    </source>
</evidence>
<dbReference type="InterPro" id="IPR016036">
    <property type="entry name" value="Malonyl_transacylase_ACP-bd"/>
</dbReference>
<dbReference type="SMART" id="SM00827">
    <property type="entry name" value="PKS_AT"/>
    <property type="match status" value="1"/>
</dbReference>
<evidence type="ECO:0000256" key="4">
    <source>
        <dbReference type="ARBA" id="ARBA00048462"/>
    </source>
</evidence>
<feature type="domain" description="Malonyl-CoA:ACP transacylase (MAT)" evidence="5">
    <location>
        <begin position="9"/>
        <end position="301"/>
    </location>
</feature>
<sequence>MPSEPRALLFPGQGAQHPGMLEPFRGAPGFRESAAVVSDLLGFDLPASIEARPEILRENAVSSLATVLASVAALRGVQAGETAAVAGYSVGQWTALHAAGSLPEEALFRLVHARARLMDEALAASAPSGMTAVIGLRAADVAAVCGEVAAPDHPVGVTNDNAPGQVTIGGTLQALDRVEARLSALRPKALRRLAVAGAWHSPLMAPAAAALAELLRGLPLASPRLPVVENVAGDWLTGTPHDLLARQVAAPVRWMQSVRTLAASGIRTCLEVGYGDVLTRFGFFIDRSLTHLALAPPPRGRA</sequence>
<evidence type="ECO:0000256" key="2">
    <source>
        <dbReference type="ARBA" id="ARBA00022679"/>
    </source>
</evidence>
<reference evidence="6 7" key="1">
    <citation type="submission" date="2019-04" db="EMBL/GenBank/DDBJ databases">
        <authorList>
            <person name="Feng G."/>
            <person name="Zhu H."/>
        </authorList>
    </citation>
    <scope>NUCLEOTIDE SEQUENCE [LARGE SCALE GENOMIC DNA]</scope>
    <source>
        <strain evidence="6 7">6HR-1</strain>
    </source>
</reference>
<dbReference type="GO" id="GO:0004314">
    <property type="term" value="F:[acyl-carrier-protein] S-malonyltransferase activity"/>
    <property type="evidence" value="ECO:0007669"/>
    <property type="project" value="UniProtKB-EC"/>
</dbReference>
<dbReference type="GO" id="GO:0005829">
    <property type="term" value="C:cytosol"/>
    <property type="evidence" value="ECO:0007669"/>
    <property type="project" value="TreeGrafter"/>
</dbReference>
<dbReference type="Pfam" id="PF00698">
    <property type="entry name" value="Acyl_transf_1"/>
    <property type="match status" value="1"/>
</dbReference>
<proteinExistence type="predicted"/>
<dbReference type="OrthoDB" id="9808564at2"/>
<dbReference type="EC" id="2.3.1.39" evidence="1"/>
<evidence type="ECO:0000313" key="7">
    <source>
        <dbReference type="Proteomes" id="UP000297535"/>
    </source>
</evidence>
<dbReference type="InterPro" id="IPR016035">
    <property type="entry name" value="Acyl_Trfase/lysoPLipase"/>
</dbReference>
<dbReference type="Proteomes" id="UP000297535">
    <property type="component" value="Unassembled WGS sequence"/>
</dbReference>
<dbReference type="SUPFAM" id="SSF55048">
    <property type="entry name" value="Probable ACP-binding domain of malonyl-CoA ACP transacylase"/>
    <property type="match status" value="1"/>
</dbReference>
<comment type="caution">
    <text evidence="6">The sequence shown here is derived from an EMBL/GenBank/DDBJ whole genome shotgun (WGS) entry which is preliminary data.</text>
</comment>
<dbReference type="InterPro" id="IPR050858">
    <property type="entry name" value="Mal-CoA-ACP_Trans/PKS_FabD"/>
</dbReference>
<evidence type="ECO:0000256" key="3">
    <source>
        <dbReference type="ARBA" id="ARBA00023315"/>
    </source>
</evidence>
<dbReference type="SUPFAM" id="SSF52151">
    <property type="entry name" value="FabD/lysophospholipase-like"/>
    <property type="match status" value="1"/>
</dbReference>
<keyword evidence="7" id="KW-1185">Reference proteome</keyword>
<gene>
    <name evidence="6" type="ORF">EU555_13485</name>
</gene>
<comment type="catalytic activity">
    <reaction evidence="4">
        <text>holo-[ACP] + malonyl-CoA = malonyl-[ACP] + CoA</text>
        <dbReference type="Rhea" id="RHEA:41792"/>
        <dbReference type="Rhea" id="RHEA-COMP:9623"/>
        <dbReference type="Rhea" id="RHEA-COMP:9685"/>
        <dbReference type="ChEBI" id="CHEBI:57287"/>
        <dbReference type="ChEBI" id="CHEBI:57384"/>
        <dbReference type="ChEBI" id="CHEBI:64479"/>
        <dbReference type="ChEBI" id="CHEBI:78449"/>
        <dbReference type="EC" id="2.3.1.39"/>
    </reaction>
</comment>
<dbReference type="Gene3D" id="3.30.70.250">
    <property type="entry name" value="Malonyl-CoA ACP transacylase, ACP-binding"/>
    <property type="match status" value="1"/>
</dbReference>
<protein>
    <recommendedName>
        <fullName evidence="1">[acyl-carrier-protein] S-malonyltransferase</fullName>
        <ecNumber evidence="1">2.3.1.39</ecNumber>
    </recommendedName>
</protein>
<dbReference type="GO" id="GO:0006633">
    <property type="term" value="P:fatty acid biosynthetic process"/>
    <property type="evidence" value="ECO:0007669"/>
    <property type="project" value="TreeGrafter"/>
</dbReference>
<name>A0A4Z0NQB3_9HYPH</name>